<organism evidence="1 2">
    <name type="scientific">Eimeria praecox</name>
    <dbReference type="NCBI Taxonomy" id="51316"/>
    <lineage>
        <taxon>Eukaryota</taxon>
        <taxon>Sar</taxon>
        <taxon>Alveolata</taxon>
        <taxon>Apicomplexa</taxon>
        <taxon>Conoidasida</taxon>
        <taxon>Coccidia</taxon>
        <taxon>Eucoccidiorida</taxon>
        <taxon>Eimeriorina</taxon>
        <taxon>Eimeriidae</taxon>
        <taxon>Eimeria</taxon>
    </lineage>
</organism>
<dbReference type="VEuPathDB" id="ToxoDB:EPH_0014360"/>
<gene>
    <name evidence="1" type="ORF">EPH_0014360</name>
</gene>
<sequence length="153" mass="16525">MSACQAALAPEAGVIQPKNKIDDNLLNILVNDPAGASVIGLPVPSAPEDVAGEKNDDALAQQAEILSGFPRRYATVEEVDDAIGKNRSRAYFAKSAMSGDWRSVCNVALAGMLLELVFTLLVKRLNIIAFVTRGLIGDMPFAHAYRFCFTEKR</sequence>
<dbReference type="EMBL" id="HG693412">
    <property type="protein sequence ID" value="CDI85126.1"/>
    <property type="molecule type" value="Genomic_DNA"/>
</dbReference>
<dbReference type="OrthoDB" id="346007at2759"/>
<accession>U6GXW4</accession>
<proteinExistence type="predicted"/>
<name>U6GXW4_9EIME</name>
<reference evidence="1" key="2">
    <citation type="submission" date="2013-10" db="EMBL/GenBank/DDBJ databases">
        <authorList>
            <person name="Aslett M."/>
        </authorList>
    </citation>
    <scope>NUCLEOTIDE SEQUENCE [LARGE SCALE GENOMIC DNA]</scope>
    <source>
        <strain evidence="1">Houghton</strain>
    </source>
</reference>
<evidence type="ECO:0000313" key="2">
    <source>
        <dbReference type="Proteomes" id="UP000018201"/>
    </source>
</evidence>
<dbReference type="AlphaFoldDB" id="U6GXW4"/>
<dbReference type="Proteomes" id="UP000018201">
    <property type="component" value="Unassembled WGS sequence"/>
</dbReference>
<reference evidence="1" key="1">
    <citation type="submission" date="2013-10" db="EMBL/GenBank/DDBJ databases">
        <title>Genomic analysis of the causative agents of coccidiosis in chickens.</title>
        <authorList>
            <person name="Reid A.J."/>
            <person name="Blake D."/>
            <person name="Billington K."/>
            <person name="Browne H."/>
            <person name="Dunn M."/>
            <person name="Hung S."/>
            <person name="Kawahara F."/>
            <person name="Miranda-Saavedra D."/>
            <person name="Mourier T."/>
            <person name="Nagra H."/>
            <person name="Otto T.D."/>
            <person name="Rawlings N."/>
            <person name="Sanchez A."/>
            <person name="Sanders M."/>
            <person name="Subramaniam C."/>
            <person name="Tay Y."/>
            <person name="Dear P."/>
            <person name="Doerig C."/>
            <person name="Gruber A."/>
            <person name="Parkinson J."/>
            <person name="Shirley M."/>
            <person name="Wan K.L."/>
            <person name="Berriman M."/>
            <person name="Tomley F."/>
            <person name="Pain A."/>
        </authorList>
    </citation>
    <scope>NUCLEOTIDE SEQUENCE [LARGE SCALE GENOMIC DNA]</scope>
    <source>
        <strain evidence="1">Houghton</strain>
    </source>
</reference>
<protein>
    <submittedName>
        <fullName evidence="1">Uncharacterized protein</fullName>
    </submittedName>
</protein>
<keyword evidence="2" id="KW-1185">Reference proteome</keyword>
<evidence type="ECO:0000313" key="1">
    <source>
        <dbReference type="EMBL" id="CDI85126.1"/>
    </source>
</evidence>